<feature type="transmembrane region" description="Helical" evidence="7">
    <location>
        <begin position="254"/>
        <end position="272"/>
    </location>
</feature>
<dbReference type="PANTHER" id="PTHR34856">
    <property type="entry name" value="PROTEIN NRFD"/>
    <property type="match status" value="1"/>
</dbReference>
<evidence type="ECO:0000313" key="9">
    <source>
        <dbReference type="Proteomes" id="UP000294614"/>
    </source>
</evidence>
<feature type="transmembrane region" description="Helical" evidence="7">
    <location>
        <begin position="146"/>
        <end position="168"/>
    </location>
</feature>
<evidence type="ECO:0000256" key="2">
    <source>
        <dbReference type="ARBA" id="ARBA00008929"/>
    </source>
</evidence>
<dbReference type="Gene3D" id="1.20.1630.10">
    <property type="entry name" value="Formate dehydrogenase/DMSO reductase domain"/>
    <property type="match status" value="1"/>
</dbReference>
<protein>
    <submittedName>
        <fullName evidence="8">Molybdopterin-containing oxidoreductase family membrane subunit</fullName>
    </submittedName>
</protein>
<evidence type="ECO:0000256" key="1">
    <source>
        <dbReference type="ARBA" id="ARBA00004651"/>
    </source>
</evidence>
<evidence type="ECO:0000256" key="7">
    <source>
        <dbReference type="SAM" id="Phobius"/>
    </source>
</evidence>
<sequence>MSAHDTETEVKEGLISTLKGLITFNKDIPVMPLIIIGLVLAGIGAVTAVVVLVKGHEAMYAVNREVPWGMLIGTYAYFVITSTGLAFIGGLGHAFGFENFAKIGRRIVVLATLVLLAGFTQILMELGHPVRMIIWMMLSPNITAPILWMGVFYTIELVILGFELYYAFKAHPTAKDHQTAAMLGFAAMVVGTLATSNLGFVFGSLNARPWLYGVHFPLFLVVSGITAGAALLLLVHNIAYRFSIPEEYKPSMNALAKLMGGGIGIMMLMYLWKFLTSIFTQPEGSYQSAMALIAGPLAANFWIGEMLLAVIIPLVLLLTAKGDTKKYGIAGLVFMIGLYFTRVNYIVAGQLPVMRQATDGSGVTADINGLAFYSPSIAEWGIFLLGIGTAMVLYFSAEKFLDLKTPDHH</sequence>
<dbReference type="Pfam" id="PF03916">
    <property type="entry name" value="NrfD"/>
    <property type="match status" value="1"/>
</dbReference>
<comment type="subcellular location">
    <subcellularLocation>
        <location evidence="1">Cell membrane</location>
        <topology evidence="1">Multi-pass membrane protein</topology>
    </subcellularLocation>
</comment>
<keyword evidence="5 7" id="KW-1133">Transmembrane helix</keyword>
<evidence type="ECO:0000256" key="5">
    <source>
        <dbReference type="ARBA" id="ARBA00022989"/>
    </source>
</evidence>
<dbReference type="InterPro" id="IPR005614">
    <property type="entry name" value="NrfD-like"/>
</dbReference>
<feature type="transmembrane region" description="Helical" evidence="7">
    <location>
        <begin position="75"/>
        <end position="95"/>
    </location>
</feature>
<evidence type="ECO:0000256" key="6">
    <source>
        <dbReference type="ARBA" id="ARBA00023136"/>
    </source>
</evidence>
<organism evidence="8 9">
    <name type="scientific">Seleniivibrio woodruffii</name>
    <dbReference type="NCBI Taxonomy" id="1078050"/>
    <lineage>
        <taxon>Bacteria</taxon>
        <taxon>Pseudomonadati</taxon>
        <taxon>Deferribacterota</taxon>
        <taxon>Deferribacteres</taxon>
        <taxon>Deferribacterales</taxon>
        <taxon>Geovibrionaceae</taxon>
        <taxon>Seleniivibrio</taxon>
    </lineage>
</organism>
<feature type="transmembrane region" description="Helical" evidence="7">
    <location>
        <begin position="292"/>
        <end position="320"/>
    </location>
</feature>
<dbReference type="OrthoDB" id="9772767at2"/>
<keyword evidence="4 7" id="KW-0812">Transmembrane</keyword>
<evidence type="ECO:0000313" key="8">
    <source>
        <dbReference type="EMBL" id="TCK60578.1"/>
    </source>
</evidence>
<keyword evidence="9" id="KW-1185">Reference proteome</keyword>
<name>A0A4R1K8D0_9BACT</name>
<dbReference type="RefSeq" id="WP_132873378.1">
    <property type="nucleotide sequence ID" value="NZ_JBLJBI010000120.1"/>
</dbReference>
<feature type="transmembrane region" description="Helical" evidence="7">
    <location>
        <begin position="107"/>
        <end position="126"/>
    </location>
</feature>
<feature type="transmembrane region" description="Helical" evidence="7">
    <location>
        <begin position="377"/>
        <end position="395"/>
    </location>
</feature>
<keyword evidence="6 7" id="KW-0472">Membrane</keyword>
<dbReference type="Proteomes" id="UP000294614">
    <property type="component" value="Unassembled WGS sequence"/>
</dbReference>
<comment type="similarity">
    <text evidence="2">Belongs to the NrfD family.</text>
</comment>
<feature type="transmembrane region" description="Helical" evidence="7">
    <location>
        <begin position="180"/>
        <end position="202"/>
    </location>
</feature>
<dbReference type="GO" id="GO:0005886">
    <property type="term" value="C:plasma membrane"/>
    <property type="evidence" value="ECO:0007669"/>
    <property type="project" value="UniProtKB-SubCell"/>
</dbReference>
<dbReference type="InterPro" id="IPR052049">
    <property type="entry name" value="Electron_transfer_protein"/>
</dbReference>
<accession>A0A4R1K8D0</accession>
<evidence type="ECO:0000256" key="3">
    <source>
        <dbReference type="ARBA" id="ARBA00022475"/>
    </source>
</evidence>
<dbReference type="EMBL" id="SMGG01000004">
    <property type="protein sequence ID" value="TCK60578.1"/>
    <property type="molecule type" value="Genomic_DNA"/>
</dbReference>
<reference evidence="8 9" key="1">
    <citation type="submission" date="2019-03" db="EMBL/GenBank/DDBJ databases">
        <title>Genomic Encyclopedia of Type Strains, Phase IV (KMG-IV): sequencing the most valuable type-strain genomes for metagenomic binning, comparative biology and taxonomic classification.</title>
        <authorList>
            <person name="Goeker M."/>
        </authorList>
    </citation>
    <scope>NUCLEOTIDE SEQUENCE [LARGE SCALE GENOMIC DNA]</scope>
    <source>
        <strain evidence="8 9">DSM 24984</strain>
    </source>
</reference>
<dbReference type="AlphaFoldDB" id="A0A4R1K8D0"/>
<feature type="transmembrane region" description="Helical" evidence="7">
    <location>
        <begin position="214"/>
        <end position="234"/>
    </location>
</feature>
<gene>
    <name evidence="8" type="ORF">C8D98_1456</name>
</gene>
<keyword evidence="3" id="KW-1003">Cell membrane</keyword>
<feature type="transmembrane region" description="Helical" evidence="7">
    <location>
        <begin position="327"/>
        <end position="347"/>
    </location>
</feature>
<proteinExistence type="inferred from homology"/>
<feature type="transmembrane region" description="Helical" evidence="7">
    <location>
        <begin position="33"/>
        <end position="55"/>
    </location>
</feature>
<comment type="caution">
    <text evidence="8">The sequence shown here is derived from an EMBL/GenBank/DDBJ whole genome shotgun (WGS) entry which is preliminary data.</text>
</comment>
<dbReference type="PANTHER" id="PTHR34856:SF2">
    <property type="entry name" value="PROTEIN NRFD"/>
    <property type="match status" value="1"/>
</dbReference>
<evidence type="ECO:0000256" key="4">
    <source>
        <dbReference type="ARBA" id="ARBA00022692"/>
    </source>
</evidence>